<dbReference type="GO" id="GO:0005634">
    <property type="term" value="C:nucleus"/>
    <property type="evidence" value="ECO:0007669"/>
    <property type="project" value="TreeGrafter"/>
</dbReference>
<organism evidence="5 6">
    <name type="scientific">Streblomastix strix</name>
    <dbReference type="NCBI Taxonomy" id="222440"/>
    <lineage>
        <taxon>Eukaryota</taxon>
        <taxon>Metamonada</taxon>
        <taxon>Preaxostyla</taxon>
        <taxon>Oxymonadida</taxon>
        <taxon>Streblomastigidae</taxon>
        <taxon>Streblomastix</taxon>
    </lineage>
</organism>
<protein>
    <recommendedName>
        <fullName evidence="4">Kinase</fullName>
        <ecNumber evidence="4">2.7.-.-</ecNumber>
    </recommendedName>
</protein>
<dbReference type="GO" id="GO:0005737">
    <property type="term" value="C:cytoplasm"/>
    <property type="evidence" value="ECO:0007669"/>
    <property type="project" value="TreeGrafter"/>
</dbReference>
<dbReference type="SUPFAM" id="SSF56104">
    <property type="entry name" value="SAICAR synthase-like"/>
    <property type="match status" value="1"/>
</dbReference>
<evidence type="ECO:0000256" key="3">
    <source>
        <dbReference type="ARBA" id="ARBA00022777"/>
    </source>
</evidence>
<dbReference type="OrthoDB" id="338650at2759"/>
<dbReference type="EMBL" id="SNRW01002257">
    <property type="protein sequence ID" value="KAA6393348.1"/>
    <property type="molecule type" value="Genomic_DNA"/>
</dbReference>
<dbReference type="Proteomes" id="UP000324800">
    <property type="component" value="Unassembled WGS sequence"/>
</dbReference>
<dbReference type="Gene3D" id="3.30.470.160">
    <property type="entry name" value="Inositol polyphosphate kinase"/>
    <property type="match status" value="1"/>
</dbReference>
<dbReference type="Pfam" id="PF03770">
    <property type="entry name" value="IPK"/>
    <property type="match status" value="1"/>
</dbReference>
<sequence length="292" mass="33682">MEQNTLAPYNEQTGGHEDTLFMVDDGKILLKLYPNTSQELGNYEKFNAEWHHYSLYTPHFYGTQGIDGKTFLKLENLTYGFTSPCVVDIKIGLRPFAPDASESKQRVQTKKFNATTGCSLGLRLIAMKRYEPLQKLNINYPKSFGIEITTKERLKAALRLFFSYSTEKLDSEILHQPQCSSYQESNADNFPMHSVFHQETVKQVLIKVEQLRDFFEKTPKPQLNFYSSSLLIVYEGNQIESQDHLPEPKVKMIDFQHVFERIPDTQAGKEEDGYVFGLQNLSSILQELLNKQ</sequence>
<evidence type="ECO:0000256" key="2">
    <source>
        <dbReference type="ARBA" id="ARBA00022679"/>
    </source>
</evidence>
<evidence type="ECO:0000256" key="1">
    <source>
        <dbReference type="ARBA" id="ARBA00007374"/>
    </source>
</evidence>
<gene>
    <name evidence="5" type="ORF">EZS28_011124</name>
</gene>
<comment type="similarity">
    <text evidence="1 4">Belongs to the inositol phosphokinase (IPK) family.</text>
</comment>
<evidence type="ECO:0000313" key="5">
    <source>
        <dbReference type="EMBL" id="KAA6393348.1"/>
    </source>
</evidence>
<proteinExistence type="inferred from homology"/>
<evidence type="ECO:0000256" key="4">
    <source>
        <dbReference type="RuleBase" id="RU363090"/>
    </source>
</evidence>
<dbReference type="EC" id="2.7.-.-" evidence="4"/>
<accession>A0A5J4WEG4</accession>
<dbReference type="PANTHER" id="PTHR12400">
    <property type="entry name" value="INOSITOL POLYPHOSPHATE KINASE"/>
    <property type="match status" value="1"/>
</dbReference>
<dbReference type="GO" id="GO:0032958">
    <property type="term" value="P:inositol phosphate biosynthetic process"/>
    <property type="evidence" value="ECO:0007669"/>
    <property type="project" value="InterPro"/>
</dbReference>
<dbReference type="InterPro" id="IPR005522">
    <property type="entry name" value="IPK"/>
</dbReference>
<dbReference type="AlphaFoldDB" id="A0A5J4WEG4"/>
<comment type="caution">
    <text evidence="5">The sequence shown here is derived from an EMBL/GenBank/DDBJ whole genome shotgun (WGS) entry which is preliminary data.</text>
</comment>
<dbReference type="GO" id="GO:0016301">
    <property type="term" value="F:kinase activity"/>
    <property type="evidence" value="ECO:0007669"/>
    <property type="project" value="UniProtKB-KW"/>
</dbReference>
<dbReference type="PANTHER" id="PTHR12400:SF21">
    <property type="entry name" value="KINASE"/>
    <property type="match status" value="1"/>
</dbReference>
<keyword evidence="2 4" id="KW-0808">Transferase</keyword>
<name>A0A5J4WEG4_9EUKA</name>
<keyword evidence="3 4" id="KW-0418">Kinase</keyword>
<evidence type="ECO:0000313" key="6">
    <source>
        <dbReference type="Proteomes" id="UP000324800"/>
    </source>
</evidence>
<dbReference type="InterPro" id="IPR038286">
    <property type="entry name" value="IPK_sf"/>
</dbReference>
<reference evidence="5 6" key="1">
    <citation type="submission" date="2019-03" db="EMBL/GenBank/DDBJ databases">
        <title>Single cell metagenomics reveals metabolic interactions within the superorganism composed of flagellate Streblomastix strix and complex community of Bacteroidetes bacteria on its surface.</title>
        <authorList>
            <person name="Treitli S.C."/>
            <person name="Kolisko M."/>
            <person name="Husnik F."/>
            <person name="Keeling P."/>
            <person name="Hampl V."/>
        </authorList>
    </citation>
    <scope>NUCLEOTIDE SEQUENCE [LARGE SCALE GENOMIC DNA]</scope>
    <source>
        <strain evidence="5">ST1C</strain>
    </source>
</reference>